<evidence type="ECO:0000256" key="1">
    <source>
        <dbReference type="ARBA" id="ARBA00004477"/>
    </source>
</evidence>
<gene>
    <name evidence="14" type="ORF">P691DRAFT_773534</name>
</gene>
<evidence type="ECO:0000256" key="10">
    <source>
        <dbReference type="RuleBase" id="RU365011"/>
    </source>
</evidence>
<dbReference type="GO" id="GO:0005789">
    <property type="term" value="C:endoplasmic reticulum membrane"/>
    <property type="evidence" value="ECO:0007669"/>
    <property type="project" value="UniProtKB-SubCell"/>
</dbReference>
<dbReference type="AlphaFoldDB" id="A0A9P5XGH3"/>
<feature type="chain" id="PRO_5040314752" description="GPI inositol-deacylase" evidence="11">
    <location>
        <begin position="27"/>
        <end position="962"/>
    </location>
</feature>
<keyword evidence="11" id="KW-0732">Signal</keyword>
<sequence>MPSTGPLALFAILAVLVFSLTNKDLADTLSPQGCRMSYMSPSYVLQDSFNTSWSTLAQRYSLWLYREVGWDAQDPNGLPVLFIPGNAGSSHQVRSIASSASRQYYSSPGQVSSEFLSTGVTALDFYAVEFNEDLSAFHGTTLQSQIEYTTKAVDFILSRYPPQTSLVILGHSMGGIVGTALLPSERVSAILTMSTPHDLPPARFDSRIDDIYAKIRHTLVNDTTPILSLCGGSTDTMIPSESCVQPLQGDGIYRKTIFTSALEGAWTGVGHREMVWCHQVRWRVARALLEMSPQKSMAARKAVLGTWFRDGHEPPPGILGQPNDSSSFELSDRSSYDIIPSGLQLVRKPTGSRVYLLPIPSTTGGSPIKLGVLVGRGTIASIPPQSQHPLNVNIYVCSSSEAGNDFPHCEYLEPSTLKLVPQPISGEPFPRPRVDTDPSSGGVDESDGVVLYETEIMPSRGQWVGVKVQNGKGEGWVVAGFNHKEAITNLIPTTSLLFRNIHTEVEAKGSLRLDVWFPRLLSNALIVYRLTPQFSSTENCAESHLAPLLIHTSNSVESHYYPLTTSGDRHILLHTHIPAPYHSRLIGEAQGLHLIIISSGISSCISQLQGLEISIDWPASLGRWASRYLITTISWTAGISAMLLFLGLGMYDRGAPMPSIAQSTQYYGRILLRFMLPASLLASFLPWPTGFYLGLGGSGLFAPLAPLILLIASGLVIVSWWNLVVLIWMLRPLRRVFVVRKHEGLGVGRSTIASMCIILMMVFLFVPWQVAYLGCWVYQLLTCAGSEPSVATPRPAFVEAYPLLASSGQEDTTGDVSRPGVDERVRTRALNQQDNYRLNCHILLFMTCLVPLAAPVLAVWVRTLITAGLTTPFDGDHFFIGVAPFLVLVDFASWTSAPIFVRRSFEDHISTRWALASVAVVSFLVGGTRPHMIFEAGKISVGILVGVRIGRRYWGGTPWTAS</sequence>
<accession>A0A9P5XGH3</accession>
<feature type="transmembrane region" description="Helical" evidence="10">
    <location>
        <begin position="877"/>
        <end position="897"/>
    </location>
</feature>
<evidence type="ECO:0000256" key="8">
    <source>
        <dbReference type="ARBA" id="ARBA00022989"/>
    </source>
</evidence>
<dbReference type="GO" id="GO:0006505">
    <property type="term" value="P:GPI anchor metabolic process"/>
    <property type="evidence" value="ECO:0007669"/>
    <property type="project" value="TreeGrafter"/>
</dbReference>
<evidence type="ECO:0000259" key="12">
    <source>
        <dbReference type="Pfam" id="PF07819"/>
    </source>
</evidence>
<evidence type="ECO:0000256" key="4">
    <source>
        <dbReference type="ARBA" id="ARBA00022692"/>
    </source>
</evidence>
<dbReference type="InterPro" id="IPR056824">
    <property type="entry name" value="PGAP1_TMD"/>
</dbReference>
<dbReference type="SUPFAM" id="SSF53474">
    <property type="entry name" value="alpha/beta-Hydrolases"/>
    <property type="match status" value="1"/>
</dbReference>
<evidence type="ECO:0000256" key="7">
    <source>
        <dbReference type="ARBA" id="ARBA00022927"/>
    </source>
</evidence>
<dbReference type="EC" id="3.1.-.-" evidence="10"/>
<feature type="transmembrane region" description="Helical" evidence="10">
    <location>
        <begin position="751"/>
        <end position="771"/>
    </location>
</feature>
<dbReference type="EMBL" id="MU151094">
    <property type="protein sequence ID" value="KAF9450963.1"/>
    <property type="molecule type" value="Genomic_DNA"/>
</dbReference>
<proteinExistence type="inferred from homology"/>
<feature type="domain" description="GPI inositol-deacylase PGAP1-like alpha/beta" evidence="12">
    <location>
        <begin position="75"/>
        <end position="291"/>
    </location>
</feature>
<evidence type="ECO:0000313" key="14">
    <source>
        <dbReference type="EMBL" id="KAF9450963.1"/>
    </source>
</evidence>
<evidence type="ECO:0000256" key="6">
    <source>
        <dbReference type="ARBA" id="ARBA00022824"/>
    </source>
</evidence>
<keyword evidence="3 10" id="KW-0813">Transport</keyword>
<dbReference type="GO" id="GO:0015031">
    <property type="term" value="P:protein transport"/>
    <property type="evidence" value="ECO:0007669"/>
    <property type="project" value="UniProtKB-KW"/>
</dbReference>
<feature type="transmembrane region" description="Helical" evidence="10">
    <location>
        <begin position="670"/>
        <end position="687"/>
    </location>
</feature>
<feature type="transmembrane region" description="Helical" evidence="10">
    <location>
        <begin position="842"/>
        <end position="865"/>
    </location>
</feature>
<protein>
    <recommendedName>
        <fullName evidence="10">GPI inositol-deacylase</fullName>
        <ecNumber evidence="10">3.1.-.-</ecNumber>
    </recommendedName>
</protein>
<dbReference type="GO" id="GO:0006888">
    <property type="term" value="P:endoplasmic reticulum to Golgi vesicle-mediated transport"/>
    <property type="evidence" value="ECO:0007669"/>
    <property type="project" value="TreeGrafter"/>
</dbReference>
<evidence type="ECO:0000256" key="3">
    <source>
        <dbReference type="ARBA" id="ARBA00022448"/>
    </source>
</evidence>
<name>A0A9P5XGH3_9AGAR</name>
<evidence type="ECO:0000256" key="2">
    <source>
        <dbReference type="ARBA" id="ARBA00006931"/>
    </source>
</evidence>
<dbReference type="Proteomes" id="UP000807342">
    <property type="component" value="Unassembled WGS sequence"/>
</dbReference>
<keyword evidence="4 10" id="KW-0812">Transmembrane</keyword>
<comment type="similarity">
    <text evidence="2 10">Belongs to the GPI inositol-deacylase family.</text>
</comment>
<dbReference type="InterPro" id="IPR012908">
    <property type="entry name" value="PGAP1-ab_dom-like"/>
</dbReference>
<organism evidence="14 15">
    <name type="scientific">Macrolepiota fuliginosa MF-IS2</name>
    <dbReference type="NCBI Taxonomy" id="1400762"/>
    <lineage>
        <taxon>Eukaryota</taxon>
        <taxon>Fungi</taxon>
        <taxon>Dikarya</taxon>
        <taxon>Basidiomycota</taxon>
        <taxon>Agaricomycotina</taxon>
        <taxon>Agaricomycetes</taxon>
        <taxon>Agaricomycetidae</taxon>
        <taxon>Agaricales</taxon>
        <taxon>Agaricineae</taxon>
        <taxon>Agaricaceae</taxon>
        <taxon>Macrolepiota</taxon>
    </lineage>
</organism>
<evidence type="ECO:0000256" key="9">
    <source>
        <dbReference type="ARBA" id="ARBA00023136"/>
    </source>
</evidence>
<keyword evidence="7 10" id="KW-0653">Protein transport</keyword>
<dbReference type="Gene3D" id="3.40.50.1820">
    <property type="entry name" value="alpha/beta hydrolase"/>
    <property type="match status" value="1"/>
</dbReference>
<dbReference type="Pfam" id="PF07819">
    <property type="entry name" value="PGAP1"/>
    <property type="match status" value="1"/>
</dbReference>
<dbReference type="PANTHER" id="PTHR15495">
    <property type="entry name" value="NEGATIVE REGULATOR OF VESICLE FORMATION-RELATED"/>
    <property type="match status" value="1"/>
</dbReference>
<dbReference type="PANTHER" id="PTHR15495:SF7">
    <property type="entry name" value="GPI INOSITOL-DEACYLASE"/>
    <property type="match status" value="1"/>
</dbReference>
<feature type="signal peptide" evidence="11">
    <location>
        <begin position="1"/>
        <end position="26"/>
    </location>
</feature>
<feature type="transmembrane region" description="Helical" evidence="10">
    <location>
        <begin position="628"/>
        <end position="649"/>
    </location>
</feature>
<dbReference type="InterPro" id="IPR039529">
    <property type="entry name" value="PGAP1/BST1"/>
</dbReference>
<dbReference type="Pfam" id="PF25140">
    <property type="entry name" value="PGAP1_TMD"/>
    <property type="match status" value="1"/>
</dbReference>
<feature type="domain" description="GPI inositol-deacylase transmembrane" evidence="13">
    <location>
        <begin position="689"/>
        <end position="947"/>
    </location>
</feature>
<dbReference type="OrthoDB" id="348976at2759"/>
<dbReference type="InterPro" id="IPR029058">
    <property type="entry name" value="AB_hydrolase_fold"/>
</dbReference>
<evidence type="ECO:0000259" key="13">
    <source>
        <dbReference type="Pfam" id="PF25140"/>
    </source>
</evidence>
<keyword evidence="9 10" id="KW-0472">Membrane</keyword>
<keyword evidence="6 10" id="KW-0256">Endoplasmic reticulum</keyword>
<comment type="subcellular location">
    <subcellularLocation>
        <location evidence="1">Endoplasmic reticulum membrane</location>
        <topology evidence="1">Multi-pass membrane protein</topology>
    </subcellularLocation>
</comment>
<evidence type="ECO:0000313" key="15">
    <source>
        <dbReference type="Proteomes" id="UP000807342"/>
    </source>
</evidence>
<feature type="transmembrane region" description="Helical" evidence="10">
    <location>
        <begin position="909"/>
        <end position="928"/>
    </location>
</feature>
<keyword evidence="8 10" id="KW-1133">Transmembrane helix</keyword>
<reference evidence="14" key="1">
    <citation type="submission" date="2020-11" db="EMBL/GenBank/DDBJ databases">
        <authorList>
            <consortium name="DOE Joint Genome Institute"/>
            <person name="Ahrendt S."/>
            <person name="Riley R."/>
            <person name="Andreopoulos W."/>
            <person name="Labutti K."/>
            <person name="Pangilinan J."/>
            <person name="Ruiz-Duenas F.J."/>
            <person name="Barrasa J.M."/>
            <person name="Sanchez-Garcia M."/>
            <person name="Camarero S."/>
            <person name="Miyauchi S."/>
            <person name="Serrano A."/>
            <person name="Linde D."/>
            <person name="Babiker R."/>
            <person name="Drula E."/>
            <person name="Ayuso-Fernandez I."/>
            <person name="Pacheco R."/>
            <person name="Padilla G."/>
            <person name="Ferreira P."/>
            <person name="Barriuso J."/>
            <person name="Kellner H."/>
            <person name="Castanera R."/>
            <person name="Alfaro M."/>
            <person name="Ramirez L."/>
            <person name="Pisabarro A.G."/>
            <person name="Kuo A."/>
            <person name="Tritt A."/>
            <person name="Lipzen A."/>
            <person name="He G."/>
            <person name="Yan M."/>
            <person name="Ng V."/>
            <person name="Cullen D."/>
            <person name="Martin F."/>
            <person name="Rosso M.-N."/>
            <person name="Henrissat B."/>
            <person name="Hibbett D."/>
            <person name="Martinez A.T."/>
            <person name="Grigoriev I.V."/>
        </authorList>
    </citation>
    <scope>NUCLEOTIDE SEQUENCE</scope>
    <source>
        <strain evidence="14">MF-IS2</strain>
    </source>
</reference>
<keyword evidence="15" id="KW-1185">Reference proteome</keyword>
<dbReference type="GO" id="GO:0050185">
    <property type="term" value="F:phosphatidylinositol deacylase activity"/>
    <property type="evidence" value="ECO:0007669"/>
    <property type="project" value="TreeGrafter"/>
</dbReference>
<comment type="function">
    <text evidence="10">Involved in inositol deacylation of GPI-anchored proteins which plays important roles in the quality control and ER-associated degradation of GPI-anchored proteins.</text>
</comment>
<evidence type="ECO:0000256" key="5">
    <source>
        <dbReference type="ARBA" id="ARBA00022801"/>
    </source>
</evidence>
<feature type="transmembrane region" description="Helical" evidence="10">
    <location>
        <begin position="707"/>
        <end position="730"/>
    </location>
</feature>
<comment type="caution">
    <text evidence="14">The sequence shown here is derived from an EMBL/GenBank/DDBJ whole genome shotgun (WGS) entry which is preliminary data.</text>
</comment>
<evidence type="ECO:0000256" key="11">
    <source>
        <dbReference type="SAM" id="SignalP"/>
    </source>
</evidence>
<keyword evidence="5 10" id="KW-0378">Hydrolase</keyword>